<proteinExistence type="inferred from homology"/>
<protein>
    <submittedName>
        <fullName evidence="2">Methylmalonyl Co-A mutase-associated GTPase MeaB</fullName>
        <ecNumber evidence="2">3.6.5.-</ecNumber>
    </submittedName>
</protein>
<comment type="caution">
    <text evidence="2">The sequence shown here is derived from an EMBL/GenBank/DDBJ whole genome shotgun (WGS) entry which is preliminary data.</text>
</comment>
<dbReference type="RefSeq" id="WP_169247156.1">
    <property type="nucleotide sequence ID" value="NZ_SPMZ01000004.1"/>
</dbReference>
<dbReference type="NCBIfam" id="TIGR00750">
    <property type="entry name" value="lao"/>
    <property type="match status" value="1"/>
</dbReference>
<keyword evidence="2" id="KW-0378">Hydrolase</keyword>
<organism evidence="2 3">
    <name type="scientific">Candidatus Competibacter phosphatis</name>
    <dbReference type="NCBI Taxonomy" id="221280"/>
    <lineage>
        <taxon>Bacteria</taxon>
        <taxon>Pseudomonadati</taxon>
        <taxon>Pseudomonadota</taxon>
        <taxon>Gammaproteobacteria</taxon>
        <taxon>Candidatus Competibacteraceae</taxon>
        <taxon>Candidatus Competibacter</taxon>
    </lineage>
</organism>
<dbReference type="InterPro" id="IPR027417">
    <property type="entry name" value="P-loop_NTPase"/>
</dbReference>
<dbReference type="PANTHER" id="PTHR23408:SF3">
    <property type="entry name" value="METHYLMALONIC ACIDURIA TYPE A PROTEIN, MITOCHONDRIAL"/>
    <property type="match status" value="1"/>
</dbReference>
<accession>A0ABX1TGT5</accession>
<dbReference type="Gene3D" id="3.40.50.300">
    <property type="entry name" value="P-loop containing nucleotide triphosphate hydrolases"/>
    <property type="match status" value="1"/>
</dbReference>
<dbReference type="NCBIfam" id="NF006958">
    <property type="entry name" value="PRK09435.1"/>
    <property type="match status" value="1"/>
</dbReference>
<gene>
    <name evidence="2" type="primary">meaB</name>
    <name evidence="2" type="ORF">E4P82_00980</name>
</gene>
<comment type="similarity">
    <text evidence="1">Belongs to the SIMIBI class G3E GTPase family. ArgK/MeaB subfamily.</text>
</comment>
<dbReference type="GO" id="GO:0016787">
    <property type="term" value="F:hydrolase activity"/>
    <property type="evidence" value="ECO:0007669"/>
    <property type="project" value="UniProtKB-KW"/>
</dbReference>
<reference evidence="2 3" key="1">
    <citation type="submission" date="2019-03" db="EMBL/GenBank/DDBJ databases">
        <title>Metabolic reconstructions from genomes of highly enriched 'Candidatus Accumulibacter' and 'Candidatus Competibacter' bioreactor populations.</title>
        <authorList>
            <person name="Annavajhala M.K."/>
            <person name="Welles L."/>
            <person name="Abbas B."/>
            <person name="Sorokin D."/>
            <person name="Park H."/>
            <person name="Van Loosdrecht M."/>
            <person name="Chandran K."/>
        </authorList>
    </citation>
    <scope>NUCLEOTIDE SEQUENCE [LARGE SCALE GENOMIC DNA]</scope>
    <source>
        <strain evidence="2 3">SBR_G</strain>
    </source>
</reference>
<keyword evidence="3" id="KW-1185">Reference proteome</keyword>
<dbReference type="Gene3D" id="1.20.5.170">
    <property type="match status" value="1"/>
</dbReference>
<dbReference type="SUPFAM" id="SSF52540">
    <property type="entry name" value="P-loop containing nucleoside triphosphate hydrolases"/>
    <property type="match status" value="1"/>
</dbReference>
<sequence>MTKKHQKPDWVPENAGAEFTTSVMSGVDGGHDGIPGQASVAVPRKHTPRRRRLTVDEYVAGVLAGDRNVLGQTITLVESNSQAHFDMGQEVLRQLIPHTGNSIRIGITGVPGAGKSTFIEALGLHLCEQGHKVAVLAVDPSSTVTRGSILGDKTRMELLSRDLRAFIRPSPSSGTLGGVTRKSRETILVCEAAGFDVILVETVGVGQSETTVRSMVDFFLLLMIAGAGDELQGIKKGIMELADALLVNKADGDNKLRANAARADYNRALHYLAPATEGWYTKAYTCSSLNGEGIDAIWKVIGDFRQHVTKNGAFERRRQRQTLDWVYSMVEEHLRASFFNHAGVGGIRKKIEEAVLNGHIPPTVAAQQLIHKYEGR</sequence>
<evidence type="ECO:0000313" key="3">
    <source>
        <dbReference type="Proteomes" id="UP000760480"/>
    </source>
</evidence>
<dbReference type="Pfam" id="PF03308">
    <property type="entry name" value="MeaB"/>
    <property type="match status" value="1"/>
</dbReference>
<dbReference type="EMBL" id="SPMZ01000004">
    <property type="protein sequence ID" value="NMQ17897.1"/>
    <property type="molecule type" value="Genomic_DNA"/>
</dbReference>
<dbReference type="Gene3D" id="1.10.287.130">
    <property type="match status" value="1"/>
</dbReference>
<evidence type="ECO:0000313" key="2">
    <source>
        <dbReference type="EMBL" id="NMQ17897.1"/>
    </source>
</evidence>
<name>A0ABX1TGT5_9GAMM</name>
<evidence type="ECO:0000256" key="1">
    <source>
        <dbReference type="ARBA" id="ARBA00009625"/>
    </source>
</evidence>
<dbReference type="CDD" id="cd03114">
    <property type="entry name" value="MMAA-like"/>
    <property type="match status" value="1"/>
</dbReference>
<dbReference type="EC" id="3.6.5.-" evidence="2"/>
<dbReference type="Proteomes" id="UP000760480">
    <property type="component" value="Unassembled WGS sequence"/>
</dbReference>
<dbReference type="PANTHER" id="PTHR23408">
    <property type="entry name" value="METHYLMALONYL-COA MUTASE"/>
    <property type="match status" value="1"/>
</dbReference>
<dbReference type="InterPro" id="IPR005129">
    <property type="entry name" value="GTPase_ArgK"/>
</dbReference>